<protein>
    <recommendedName>
        <fullName evidence="3">N-acetyltransferase domain-containing protein</fullName>
    </recommendedName>
</protein>
<dbReference type="InterPro" id="IPR016181">
    <property type="entry name" value="Acyl_CoA_acyltransferase"/>
</dbReference>
<name>A0A2M7SBG5_9BACT</name>
<keyword evidence="2" id="KW-0012">Acyltransferase</keyword>
<dbReference type="PANTHER" id="PTHR43420:SF47">
    <property type="entry name" value="N-ACETYLTRANSFERASE DOMAIN-CONTAINING PROTEIN"/>
    <property type="match status" value="1"/>
</dbReference>
<dbReference type="SUPFAM" id="SSF55729">
    <property type="entry name" value="Acyl-CoA N-acyltransferases (Nat)"/>
    <property type="match status" value="1"/>
</dbReference>
<evidence type="ECO:0000259" key="3">
    <source>
        <dbReference type="PROSITE" id="PS51186"/>
    </source>
</evidence>
<dbReference type="InterPro" id="IPR000182">
    <property type="entry name" value="GNAT_dom"/>
</dbReference>
<reference evidence="5" key="1">
    <citation type="submission" date="2017-09" db="EMBL/GenBank/DDBJ databases">
        <title>Depth-based differentiation of microbial function through sediment-hosted aquifers and enrichment of novel symbionts in the deep terrestrial subsurface.</title>
        <authorList>
            <person name="Probst A.J."/>
            <person name="Ladd B."/>
            <person name="Jarett J.K."/>
            <person name="Geller-Mcgrath D.E."/>
            <person name="Sieber C.M.K."/>
            <person name="Emerson J.B."/>
            <person name="Anantharaman K."/>
            <person name="Thomas B.C."/>
            <person name="Malmstrom R."/>
            <person name="Stieglmeier M."/>
            <person name="Klingl A."/>
            <person name="Woyke T."/>
            <person name="Ryan C.M."/>
            <person name="Banfield J.F."/>
        </authorList>
    </citation>
    <scope>NUCLEOTIDE SEQUENCE [LARGE SCALE GENOMIC DNA]</scope>
</reference>
<dbReference type="GO" id="GO:0016747">
    <property type="term" value="F:acyltransferase activity, transferring groups other than amino-acyl groups"/>
    <property type="evidence" value="ECO:0007669"/>
    <property type="project" value="InterPro"/>
</dbReference>
<dbReference type="Gene3D" id="3.40.630.30">
    <property type="match status" value="1"/>
</dbReference>
<evidence type="ECO:0000256" key="1">
    <source>
        <dbReference type="ARBA" id="ARBA00022679"/>
    </source>
</evidence>
<sequence>MSIRLLTKDEGEILGEFFTSLSEKTVYFFHPHKMTYEDGREQAKKIDRGEIRIFGAFPEDDPGKLAGYIFATNEPVVKLGFCVRDECQGQGVGQELLKYVIDSCRAEGRKGISLEVFKDNPRAIHVYEKSGFKICGETDDKVQHRMTLNF</sequence>
<organism evidence="4 5">
    <name type="scientific">Candidatus Desantisbacteria bacterium CG_4_10_14_0_8_um_filter_48_22</name>
    <dbReference type="NCBI Taxonomy" id="1974543"/>
    <lineage>
        <taxon>Bacteria</taxon>
        <taxon>Candidatus Desantisiibacteriota</taxon>
    </lineage>
</organism>
<evidence type="ECO:0000313" key="4">
    <source>
        <dbReference type="EMBL" id="PIZ16887.1"/>
    </source>
</evidence>
<dbReference type="AlphaFoldDB" id="A0A2M7SBG5"/>
<gene>
    <name evidence="4" type="ORF">COY52_05810</name>
</gene>
<feature type="domain" description="N-acetyltransferase" evidence="3">
    <location>
        <begin position="1"/>
        <end position="150"/>
    </location>
</feature>
<dbReference type="PANTHER" id="PTHR43420">
    <property type="entry name" value="ACETYLTRANSFERASE"/>
    <property type="match status" value="1"/>
</dbReference>
<proteinExistence type="predicted"/>
<dbReference type="PROSITE" id="PS51186">
    <property type="entry name" value="GNAT"/>
    <property type="match status" value="1"/>
</dbReference>
<evidence type="ECO:0000256" key="2">
    <source>
        <dbReference type="ARBA" id="ARBA00023315"/>
    </source>
</evidence>
<dbReference type="CDD" id="cd04301">
    <property type="entry name" value="NAT_SF"/>
    <property type="match status" value="1"/>
</dbReference>
<accession>A0A2M7SBG5</accession>
<dbReference type="Pfam" id="PF00583">
    <property type="entry name" value="Acetyltransf_1"/>
    <property type="match status" value="1"/>
</dbReference>
<dbReference type="Proteomes" id="UP000229307">
    <property type="component" value="Unassembled WGS sequence"/>
</dbReference>
<evidence type="ECO:0000313" key="5">
    <source>
        <dbReference type="Proteomes" id="UP000229307"/>
    </source>
</evidence>
<dbReference type="EMBL" id="PFMR01000158">
    <property type="protein sequence ID" value="PIZ16887.1"/>
    <property type="molecule type" value="Genomic_DNA"/>
</dbReference>
<dbReference type="InterPro" id="IPR050680">
    <property type="entry name" value="YpeA/RimI_acetyltransf"/>
</dbReference>
<keyword evidence="1" id="KW-0808">Transferase</keyword>
<comment type="caution">
    <text evidence="4">The sequence shown here is derived from an EMBL/GenBank/DDBJ whole genome shotgun (WGS) entry which is preliminary data.</text>
</comment>